<name>A0AAV2QHN9_MEGNR</name>
<feature type="region of interest" description="Disordered" evidence="11">
    <location>
        <begin position="39"/>
        <end position="66"/>
    </location>
</feature>
<keyword evidence="5 10" id="KW-0276">Fatty acid metabolism</keyword>
<dbReference type="EC" id="2.3.1.199" evidence="10"/>
<organism evidence="12 13">
    <name type="scientific">Meganyctiphanes norvegica</name>
    <name type="common">Northern krill</name>
    <name type="synonym">Thysanopoda norvegica</name>
    <dbReference type="NCBI Taxonomy" id="48144"/>
    <lineage>
        <taxon>Eukaryota</taxon>
        <taxon>Metazoa</taxon>
        <taxon>Ecdysozoa</taxon>
        <taxon>Arthropoda</taxon>
        <taxon>Crustacea</taxon>
        <taxon>Multicrustacea</taxon>
        <taxon>Malacostraca</taxon>
        <taxon>Eumalacostraca</taxon>
        <taxon>Eucarida</taxon>
        <taxon>Euphausiacea</taxon>
        <taxon>Euphausiidae</taxon>
        <taxon>Meganyctiphanes</taxon>
    </lineage>
</organism>
<dbReference type="InterPro" id="IPR002076">
    <property type="entry name" value="ELO_fam"/>
</dbReference>
<dbReference type="AlphaFoldDB" id="A0AAV2QHN9"/>
<keyword evidence="3 10" id="KW-0808">Transferase</keyword>
<evidence type="ECO:0000256" key="5">
    <source>
        <dbReference type="ARBA" id="ARBA00022832"/>
    </source>
</evidence>
<evidence type="ECO:0000256" key="1">
    <source>
        <dbReference type="ARBA" id="ARBA00004141"/>
    </source>
</evidence>
<dbReference type="GO" id="GO:0034625">
    <property type="term" value="P:fatty acid elongation, monounsaturated fatty acid"/>
    <property type="evidence" value="ECO:0007669"/>
    <property type="project" value="TreeGrafter"/>
</dbReference>
<protein>
    <recommendedName>
        <fullName evidence="10">Elongation of very long chain fatty acids protein</fullName>
        <ecNumber evidence="10">2.3.1.199</ecNumber>
    </recommendedName>
    <alternativeName>
        <fullName evidence="10">Very-long-chain 3-oxoacyl-CoA synthase</fullName>
    </alternativeName>
</protein>
<keyword evidence="7 10" id="KW-0443">Lipid metabolism</keyword>
<comment type="subcellular location">
    <subcellularLocation>
        <location evidence="1">Membrane</location>
        <topology evidence="1">Multi-pass membrane protein</topology>
    </subcellularLocation>
</comment>
<keyword evidence="9 10" id="KW-0275">Fatty acid biosynthesis</keyword>
<evidence type="ECO:0000256" key="10">
    <source>
        <dbReference type="RuleBase" id="RU361115"/>
    </source>
</evidence>
<keyword evidence="13" id="KW-1185">Reference proteome</keyword>
<evidence type="ECO:0000256" key="8">
    <source>
        <dbReference type="ARBA" id="ARBA00023136"/>
    </source>
</evidence>
<comment type="caution">
    <text evidence="12">The sequence shown here is derived from an EMBL/GenBank/DDBJ whole genome shotgun (WGS) entry which is preliminary data.</text>
</comment>
<dbReference type="Pfam" id="PF01151">
    <property type="entry name" value="ELO"/>
    <property type="match status" value="1"/>
</dbReference>
<sequence length="397" mass="45309">MPPQLQGPGTCSSDKGEDVDGAPSLGAALMSGVFACVPQQDNHHNHNASLGTSSKDKEEEKQDEAWEEKKEAELRKTGYIALVICTIMFFYGKLMVESSLPPDPRQEGWLMMMSPIPTFLMAITFIVGVTMVGPKLMHGRKPVEGIKKYMVFYNMIQVIFSAWQLSMLVRGGWFNGYSLRCEVCDYSDNPKAVMMLHGGYWYFISKFVDFTDTFFMVVNKKYNQITPLHVIHHSVMAVNMYFGIRYMPGGHSTFLCVANSFVHVVMYFYYGLSAMGPRIRPYLWWKRHLTKLQIVQFIAIIIHASQLTFTNCDVPSAVIRWVGGTTWLFLYLFIDFYIKAYLKNKERKNEKIKKSAEFQHQGAGAAGSKTEMMPLISEEITTITRREHKRLSAPLVT</sequence>
<comment type="catalytic activity">
    <reaction evidence="10">
        <text>a very-long-chain acyl-CoA + malonyl-CoA + H(+) = a very-long-chain 3-oxoacyl-CoA + CO2 + CoA</text>
        <dbReference type="Rhea" id="RHEA:32727"/>
        <dbReference type="ChEBI" id="CHEBI:15378"/>
        <dbReference type="ChEBI" id="CHEBI:16526"/>
        <dbReference type="ChEBI" id="CHEBI:57287"/>
        <dbReference type="ChEBI" id="CHEBI:57384"/>
        <dbReference type="ChEBI" id="CHEBI:90725"/>
        <dbReference type="ChEBI" id="CHEBI:90736"/>
        <dbReference type="EC" id="2.3.1.199"/>
    </reaction>
</comment>
<keyword evidence="4 10" id="KW-0812">Transmembrane</keyword>
<dbReference type="GO" id="GO:0034626">
    <property type="term" value="P:fatty acid elongation, polyunsaturated fatty acid"/>
    <property type="evidence" value="ECO:0007669"/>
    <property type="project" value="TreeGrafter"/>
</dbReference>
<reference evidence="12 13" key="1">
    <citation type="submission" date="2024-05" db="EMBL/GenBank/DDBJ databases">
        <authorList>
            <person name="Wallberg A."/>
        </authorList>
    </citation>
    <scope>NUCLEOTIDE SEQUENCE [LARGE SCALE GENOMIC DNA]</scope>
</reference>
<evidence type="ECO:0000256" key="9">
    <source>
        <dbReference type="ARBA" id="ARBA00023160"/>
    </source>
</evidence>
<dbReference type="EMBL" id="CAXKWB010006590">
    <property type="protein sequence ID" value="CAL4083502.1"/>
    <property type="molecule type" value="Genomic_DNA"/>
</dbReference>
<evidence type="ECO:0000256" key="6">
    <source>
        <dbReference type="ARBA" id="ARBA00022989"/>
    </source>
</evidence>
<keyword evidence="8 10" id="KW-0472">Membrane</keyword>
<dbReference type="GO" id="GO:0030148">
    <property type="term" value="P:sphingolipid biosynthetic process"/>
    <property type="evidence" value="ECO:0007669"/>
    <property type="project" value="TreeGrafter"/>
</dbReference>
<evidence type="ECO:0000313" key="12">
    <source>
        <dbReference type="EMBL" id="CAL4083502.1"/>
    </source>
</evidence>
<evidence type="ECO:0000256" key="7">
    <source>
        <dbReference type="ARBA" id="ARBA00023098"/>
    </source>
</evidence>
<proteinExistence type="inferred from homology"/>
<feature type="transmembrane region" description="Helical" evidence="10">
    <location>
        <begin position="149"/>
        <end position="169"/>
    </location>
</feature>
<feature type="transmembrane region" description="Helical" evidence="10">
    <location>
        <begin position="116"/>
        <end position="137"/>
    </location>
</feature>
<dbReference type="GO" id="GO:0005789">
    <property type="term" value="C:endoplasmic reticulum membrane"/>
    <property type="evidence" value="ECO:0007669"/>
    <property type="project" value="TreeGrafter"/>
</dbReference>
<dbReference type="GO" id="GO:0042761">
    <property type="term" value="P:very long-chain fatty acid biosynthetic process"/>
    <property type="evidence" value="ECO:0007669"/>
    <property type="project" value="TreeGrafter"/>
</dbReference>
<evidence type="ECO:0000256" key="2">
    <source>
        <dbReference type="ARBA" id="ARBA00022516"/>
    </source>
</evidence>
<feature type="region of interest" description="Disordered" evidence="11">
    <location>
        <begin position="1"/>
        <end position="24"/>
    </location>
</feature>
<evidence type="ECO:0000256" key="3">
    <source>
        <dbReference type="ARBA" id="ARBA00022679"/>
    </source>
</evidence>
<feature type="compositionally biased region" description="Basic and acidic residues" evidence="11">
    <location>
        <begin position="54"/>
        <end position="66"/>
    </location>
</feature>
<evidence type="ECO:0000313" key="13">
    <source>
        <dbReference type="Proteomes" id="UP001497623"/>
    </source>
</evidence>
<evidence type="ECO:0000256" key="4">
    <source>
        <dbReference type="ARBA" id="ARBA00022692"/>
    </source>
</evidence>
<feature type="transmembrane region" description="Helical" evidence="10">
    <location>
        <begin position="321"/>
        <end position="342"/>
    </location>
</feature>
<keyword evidence="2 10" id="KW-0444">Lipid biosynthesis</keyword>
<evidence type="ECO:0000256" key="11">
    <source>
        <dbReference type="SAM" id="MobiDB-lite"/>
    </source>
</evidence>
<dbReference type="PANTHER" id="PTHR11157:SF167">
    <property type="entry name" value="ELONGATION OF VERY LONG CHAIN FATTY ACIDS PROTEIN"/>
    <property type="match status" value="1"/>
</dbReference>
<dbReference type="GO" id="GO:0019367">
    <property type="term" value="P:fatty acid elongation, saturated fatty acid"/>
    <property type="evidence" value="ECO:0007669"/>
    <property type="project" value="TreeGrafter"/>
</dbReference>
<feature type="transmembrane region" description="Helical" evidence="10">
    <location>
        <begin position="252"/>
        <end position="272"/>
    </location>
</feature>
<comment type="similarity">
    <text evidence="10">Belongs to the ELO family.</text>
</comment>
<dbReference type="PANTHER" id="PTHR11157">
    <property type="entry name" value="FATTY ACID ACYL TRANSFERASE-RELATED"/>
    <property type="match status" value="1"/>
</dbReference>
<feature type="transmembrane region" description="Helical" evidence="10">
    <location>
        <begin position="292"/>
        <end position="309"/>
    </location>
</feature>
<accession>A0AAV2QHN9</accession>
<keyword evidence="6 10" id="KW-1133">Transmembrane helix</keyword>
<feature type="transmembrane region" description="Helical" evidence="10">
    <location>
        <begin position="79"/>
        <end position="96"/>
    </location>
</feature>
<dbReference type="Proteomes" id="UP001497623">
    <property type="component" value="Unassembled WGS sequence"/>
</dbReference>
<gene>
    <name evidence="12" type="ORF">MNOR_LOCUS12166</name>
</gene>
<dbReference type="GO" id="GO:0009922">
    <property type="term" value="F:fatty acid elongase activity"/>
    <property type="evidence" value="ECO:0007669"/>
    <property type="project" value="UniProtKB-EC"/>
</dbReference>